<sequence>MAKRNCLIKISGDMINEKILLWIKKLSKNYSVVICVGGSSQINKAFKKVGFPVSKFGPLGREAKSLKEKKLAKDILEKNKIEVQNRLNLIGGRVKVVIPVFEIGNVLCHVNGDYFVLFAYLGFDILYVVTTPQRVAEKEEFFKPYDTLHKIYVIGFKI</sequence>
<proteinExistence type="predicted"/>
<reference evidence="2" key="1">
    <citation type="submission" date="2017-09" db="EMBL/GenBank/DDBJ databases">
        <title>Depth-based differentiation of microbial function through sediment-hosted aquifers and enrichment of novel symbionts in the deep terrestrial subsurface.</title>
        <authorList>
            <person name="Probst A.J."/>
            <person name="Ladd B."/>
            <person name="Jarett J.K."/>
            <person name="Geller-Mcgrath D.E."/>
            <person name="Sieber C.M.K."/>
            <person name="Emerson J.B."/>
            <person name="Anantharaman K."/>
            <person name="Thomas B.C."/>
            <person name="Malmstrom R."/>
            <person name="Stieglmeier M."/>
            <person name="Klingl A."/>
            <person name="Woyke T."/>
            <person name="Ryan C.M."/>
            <person name="Banfield J.F."/>
        </authorList>
    </citation>
    <scope>NUCLEOTIDE SEQUENCE [LARGE SCALE GENOMIC DNA]</scope>
</reference>
<evidence type="ECO:0000313" key="2">
    <source>
        <dbReference type="Proteomes" id="UP000229559"/>
    </source>
</evidence>
<gene>
    <name evidence="1" type="ORF">COT04_02715</name>
</gene>
<dbReference type="Proteomes" id="UP000229559">
    <property type="component" value="Unassembled WGS sequence"/>
</dbReference>
<protein>
    <submittedName>
        <fullName evidence="1">Uncharacterized protein</fullName>
    </submittedName>
</protein>
<organism evidence="1 2">
    <name type="scientific">Candidatus Shapirobacteria bacterium CG07_land_8_20_14_0_80_39_12</name>
    <dbReference type="NCBI Taxonomy" id="1974480"/>
    <lineage>
        <taxon>Bacteria</taxon>
        <taxon>Candidatus Shapironibacteriota</taxon>
    </lineage>
</organism>
<name>A0A2M6YPA0_9BACT</name>
<comment type="caution">
    <text evidence="1">The sequence shown here is derived from an EMBL/GenBank/DDBJ whole genome shotgun (WGS) entry which is preliminary data.</text>
</comment>
<accession>A0A2M6YPA0</accession>
<dbReference type="AlphaFoldDB" id="A0A2M6YPA0"/>
<evidence type="ECO:0000313" key="1">
    <source>
        <dbReference type="EMBL" id="PIU32952.1"/>
    </source>
</evidence>
<dbReference type="EMBL" id="PEXA01000073">
    <property type="protein sequence ID" value="PIU32952.1"/>
    <property type="molecule type" value="Genomic_DNA"/>
</dbReference>